<sequence length="77" mass="8798">MALAIPLFAILLCNQSVYKTRFVNHAPSQDSHQLFIYSLCLYFSPLHPCQDLRFLLNKVCILNAHQEFILLSFIGSA</sequence>
<proteinExistence type="predicted"/>
<evidence type="ECO:0000256" key="1">
    <source>
        <dbReference type="SAM" id="SignalP"/>
    </source>
</evidence>
<evidence type="ECO:0000313" key="3">
    <source>
        <dbReference type="Proteomes" id="UP000017246"/>
    </source>
</evidence>
<reference evidence="2" key="1">
    <citation type="journal article" date="2013" name="Nature">
        <title>The genomes of four tapeworm species reveal adaptations to parasitism.</title>
        <authorList>
            <person name="Tsai I.J."/>
            <person name="Zarowiecki M."/>
            <person name="Holroyd N."/>
            <person name="Garciarrubio A."/>
            <person name="Sanchez-Flores A."/>
            <person name="Brooks K.L."/>
            <person name="Tracey A."/>
            <person name="Bobes R.J."/>
            <person name="Fragoso G."/>
            <person name="Sciutto E."/>
            <person name="Aslett M."/>
            <person name="Beasley H."/>
            <person name="Bennett H.M."/>
            <person name="Cai J."/>
            <person name="Camicia F."/>
            <person name="Clark R."/>
            <person name="Cucher M."/>
            <person name="De Silva N."/>
            <person name="Day T.A."/>
            <person name="Deplazes P."/>
            <person name="Estrada K."/>
            <person name="Fernandez C."/>
            <person name="Holland P.W."/>
            <person name="Hou J."/>
            <person name="Hu S."/>
            <person name="Huckvale T."/>
            <person name="Hung S.S."/>
            <person name="Kamenetzky L."/>
            <person name="Keane J.A."/>
            <person name="Kiss F."/>
            <person name="Koziol U."/>
            <person name="Lambert O."/>
            <person name="Liu K."/>
            <person name="Luo X."/>
            <person name="Luo Y."/>
            <person name="Macchiaroli N."/>
            <person name="Nichol S."/>
            <person name="Paps J."/>
            <person name="Parkinson J."/>
            <person name="Pouchkina-Stantcheva N."/>
            <person name="Riddiford N."/>
            <person name="Rosenzvit M."/>
            <person name="Salinas G."/>
            <person name="Wasmuth J.D."/>
            <person name="Zamanian M."/>
            <person name="Zheng Y."/>
            <person name="Cai X."/>
            <person name="Soberon X."/>
            <person name="Olson P.D."/>
            <person name="Laclette J.P."/>
            <person name="Brehm K."/>
            <person name="Berriman M."/>
            <person name="Garciarrubio A."/>
            <person name="Bobes R.J."/>
            <person name="Fragoso G."/>
            <person name="Sanchez-Flores A."/>
            <person name="Estrada K."/>
            <person name="Cevallos M.A."/>
            <person name="Morett E."/>
            <person name="Gonzalez V."/>
            <person name="Portillo T."/>
            <person name="Ochoa-Leyva A."/>
            <person name="Jose M.V."/>
            <person name="Sciutto E."/>
            <person name="Landa A."/>
            <person name="Jimenez L."/>
            <person name="Valdes V."/>
            <person name="Carrero J.C."/>
            <person name="Larralde C."/>
            <person name="Morales-Montor J."/>
            <person name="Limon-Lason J."/>
            <person name="Soberon X."/>
            <person name="Laclette J.P."/>
        </authorList>
    </citation>
    <scope>NUCLEOTIDE SEQUENCE [LARGE SCALE GENOMIC DNA]</scope>
</reference>
<accession>A0A068Y554</accession>
<dbReference type="AlphaFoldDB" id="A0A068Y554"/>
<evidence type="ECO:0000313" key="2">
    <source>
        <dbReference type="EMBL" id="CDS38324.1"/>
    </source>
</evidence>
<gene>
    <name evidence="2" type="ORF">EmuJ_000571400</name>
</gene>
<keyword evidence="1" id="KW-0732">Signal</keyword>
<protein>
    <submittedName>
        <fullName evidence="2">Expressed protein</fullName>
    </submittedName>
</protein>
<keyword evidence="3" id="KW-1185">Reference proteome</keyword>
<name>A0A068Y554_ECHMU</name>
<feature type="signal peptide" evidence="1">
    <location>
        <begin position="1"/>
        <end position="19"/>
    </location>
</feature>
<organism evidence="2 3">
    <name type="scientific">Echinococcus multilocularis</name>
    <name type="common">Fox tapeworm</name>
    <dbReference type="NCBI Taxonomy" id="6211"/>
    <lineage>
        <taxon>Eukaryota</taxon>
        <taxon>Metazoa</taxon>
        <taxon>Spiralia</taxon>
        <taxon>Lophotrochozoa</taxon>
        <taxon>Platyhelminthes</taxon>
        <taxon>Cestoda</taxon>
        <taxon>Eucestoda</taxon>
        <taxon>Cyclophyllidea</taxon>
        <taxon>Taeniidae</taxon>
        <taxon>Echinococcus</taxon>
    </lineage>
</organism>
<feature type="chain" id="PRO_5009741546" evidence="1">
    <location>
        <begin position="20"/>
        <end position="77"/>
    </location>
</feature>
<reference evidence="2" key="2">
    <citation type="submission" date="2015-11" db="EMBL/GenBank/DDBJ databases">
        <authorList>
            <person name="Zhang Y."/>
            <person name="Guo Z."/>
        </authorList>
    </citation>
    <scope>NUCLEOTIDE SEQUENCE</scope>
</reference>
<dbReference type="Proteomes" id="UP000017246">
    <property type="component" value="Unassembled WGS sequence"/>
</dbReference>
<dbReference type="EMBL" id="LN902841">
    <property type="protein sequence ID" value="CDS38324.1"/>
    <property type="molecule type" value="Genomic_DNA"/>
</dbReference>